<dbReference type="Pfam" id="PF01551">
    <property type="entry name" value="Peptidase_M23"/>
    <property type="match status" value="1"/>
</dbReference>
<dbReference type="InterPro" id="IPR016047">
    <property type="entry name" value="M23ase_b-sheet_dom"/>
</dbReference>
<gene>
    <name evidence="2" type="ORF">V3851_17330</name>
</gene>
<evidence type="ECO:0000259" key="1">
    <source>
        <dbReference type="Pfam" id="PF01551"/>
    </source>
</evidence>
<dbReference type="RefSeq" id="WP_331847813.1">
    <property type="nucleotide sequence ID" value="NZ_JAZHPZ010000009.1"/>
</dbReference>
<dbReference type="EC" id="3.4.-.-" evidence="2"/>
<dbReference type="PANTHER" id="PTHR21666">
    <property type="entry name" value="PEPTIDASE-RELATED"/>
    <property type="match status" value="1"/>
</dbReference>
<dbReference type="EMBL" id="JAZHPZ010000009">
    <property type="protein sequence ID" value="MEF2967593.1"/>
    <property type="molecule type" value="Genomic_DNA"/>
</dbReference>
<dbReference type="SUPFAM" id="SSF51261">
    <property type="entry name" value="Duplicated hybrid motif"/>
    <property type="match status" value="1"/>
</dbReference>
<protein>
    <submittedName>
        <fullName evidence="2">M23 family metallopeptidase</fullName>
        <ecNumber evidence="2">3.4.-.-</ecNumber>
    </submittedName>
</protein>
<keyword evidence="2" id="KW-0378">Hydrolase</keyword>
<reference evidence="2 3" key="1">
    <citation type="submission" date="2024-02" db="EMBL/GenBank/DDBJ databases">
        <title>A nitrogen-fixing paenibacillus bacterium.</title>
        <authorList>
            <person name="Zhang W.L."/>
            <person name="Chen S.F."/>
        </authorList>
    </citation>
    <scope>NUCLEOTIDE SEQUENCE [LARGE SCALE GENOMIC DNA]</scope>
    <source>
        <strain evidence="2 3">M1</strain>
    </source>
</reference>
<dbReference type="Proteomes" id="UP001306950">
    <property type="component" value="Unassembled WGS sequence"/>
</dbReference>
<sequence length="328" mass="36040">MKTASLSLPNPHKMTLLVLRDANQPVKQVSVSKPLVIAVPLVALLSISGLIISLQIQSSQTIGKLERQLESQSLRFEAIVTDKDAAIERLQNEVIALSGQSEEMMDRMERVTELETELQKFIDKYGDPEDKSGLTSLSWDEGETLGIGGEFIAVHENEIEQLAADTRDKFTEMSKLLDEMEQHVPVTLKKAKQTQYTISGTPTEWPTLSKRLTSNFGYRTDPFTGRASFHAGIDIAGKTGDPVYAAGAGKVILTDKDSSHGNYIIVEHPGGLQSWYLHLSKISVSAGDTVTKGERIGSLGNTGRSTGPHLHFEIVKQDKPIDPMPYLQ</sequence>
<dbReference type="InterPro" id="IPR050570">
    <property type="entry name" value="Cell_wall_metabolism_enzyme"/>
</dbReference>
<keyword evidence="3" id="KW-1185">Reference proteome</keyword>
<feature type="domain" description="M23ase beta-sheet core" evidence="1">
    <location>
        <begin position="229"/>
        <end position="323"/>
    </location>
</feature>
<evidence type="ECO:0000313" key="2">
    <source>
        <dbReference type="EMBL" id="MEF2967593.1"/>
    </source>
</evidence>
<dbReference type="PANTHER" id="PTHR21666:SF270">
    <property type="entry name" value="MUREIN HYDROLASE ACTIVATOR ENVC"/>
    <property type="match status" value="1"/>
</dbReference>
<name>A0ABU7VWE2_9BACL</name>
<dbReference type="InterPro" id="IPR011055">
    <property type="entry name" value="Dup_hybrid_motif"/>
</dbReference>
<comment type="caution">
    <text evidence="2">The sequence shown here is derived from an EMBL/GenBank/DDBJ whole genome shotgun (WGS) entry which is preliminary data.</text>
</comment>
<dbReference type="GO" id="GO:0016787">
    <property type="term" value="F:hydrolase activity"/>
    <property type="evidence" value="ECO:0007669"/>
    <property type="project" value="UniProtKB-KW"/>
</dbReference>
<proteinExistence type="predicted"/>
<dbReference type="CDD" id="cd12797">
    <property type="entry name" value="M23_peptidase"/>
    <property type="match status" value="1"/>
</dbReference>
<evidence type="ECO:0000313" key="3">
    <source>
        <dbReference type="Proteomes" id="UP001306950"/>
    </source>
</evidence>
<accession>A0ABU7VWE2</accession>
<dbReference type="Gene3D" id="2.70.70.10">
    <property type="entry name" value="Glucose Permease (Domain IIA)"/>
    <property type="match status" value="1"/>
</dbReference>
<organism evidence="2 3">
    <name type="scientific">Paenibacillus haidiansis</name>
    <dbReference type="NCBI Taxonomy" id="1574488"/>
    <lineage>
        <taxon>Bacteria</taxon>
        <taxon>Bacillati</taxon>
        <taxon>Bacillota</taxon>
        <taxon>Bacilli</taxon>
        <taxon>Bacillales</taxon>
        <taxon>Paenibacillaceae</taxon>
        <taxon>Paenibacillus</taxon>
    </lineage>
</organism>